<evidence type="ECO:0000259" key="11">
    <source>
        <dbReference type="SMART" id="SM00014"/>
    </source>
</evidence>
<comment type="caution">
    <text evidence="12">The sequence shown here is derived from an EMBL/GenBank/DDBJ whole genome shotgun (WGS) entry which is preliminary data.</text>
</comment>
<dbReference type="PANTHER" id="PTHR14969">
    <property type="entry name" value="SPHINGOSINE-1-PHOSPHATE PHOSPHOHYDROLASE"/>
    <property type="match status" value="1"/>
</dbReference>
<comment type="catalytic activity">
    <reaction evidence="9">
        <text>di-trans,octa-cis-undecaprenyl diphosphate + H2O = di-trans,octa-cis-undecaprenyl phosphate + phosphate + H(+)</text>
        <dbReference type="Rhea" id="RHEA:28094"/>
        <dbReference type="ChEBI" id="CHEBI:15377"/>
        <dbReference type="ChEBI" id="CHEBI:15378"/>
        <dbReference type="ChEBI" id="CHEBI:43474"/>
        <dbReference type="ChEBI" id="CHEBI:58405"/>
        <dbReference type="ChEBI" id="CHEBI:60392"/>
        <dbReference type="EC" id="3.6.1.27"/>
    </reaction>
</comment>
<feature type="transmembrane region" description="Helical" evidence="10">
    <location>
        <begin position="65"/>
        <end position="85"/>
    </location>
</feature>
<evidence type="ECO:0000256" key="3">
    <source>
        <dbReference type="ARBA" id="ARBA00022475"/>
    </source>
</evidence>
<evidence type="ECO:0000256" key="7">
    <source>
        <dbReference type="ARBA" id="ARBA00023136"/>
    </source>
</evidence>
<dbReference type="GO" id="GO:0050380">
    <property type="term" value="F:undecaprenyl-diphosphatase activity"/>
    <property type="evidence" value="ECO:0007669"/>
    <property type="project" value="UniProtKB-EC"/>
</dbReference>
<protein>
    <recommendedName>
        <fullName evidence="2">undecaprenyl-diphosphate phosphatase</fullName>
        <ecNumber evidence="2">3.6.1.27</ecNumber>
    </recommendedName>
    <alternativeName>
        <fullName evidence="8">Undecaprenyl pyrophosphate phosphatase</fullName>
    </alternativeName>
</protein>
<dbReference type="Proteomes" id="UP000094291">
    <property type="component" value="Unassembled WGS sequence"/>
</dbReference>
<evidence type="ECO:0000256" key="9">
    <source>
        <dbReference type="ARBA" id="ARBA00047594"/>
    </source>
</evidence>
<keyword evidence="6 10" id="KW-1133">Transmembrane helix</keyword>
<dbReference type="GO" id="GO:0005886">
    <property type="term" value="C:plasma membrane"/>
    <property type="evidence" value="ECO:0007669"/>
    <property type="project" value="UniProtKB-SubCell"/>
</dbReference>
<dbReference type="Pfam" id="PF01569">
    <property type="entry name" value="PAP2"/>
    <property type="match status" value="1"/>
</dbReference>
<keyword evidence="4 10" id="KW-0812">Transmembrane</keyword>
<dbReference type="AlphaFoldDB" id="A0A1E2V8J7"/>
<feature type="transmembrane region" description="Helical" evidence="10">
    <location>
        <begin position="134"/>
        <end position="155"/>
    </location>
</feature>
<evidence type="ECO:0000313" key="13">
    <source>
        <dbReference type="Proteomes" id="UP000094291"/>
    </source>
</evidence>
<dbReference type="STRING" id="197479.BFW38_07045"/>
<evidence type="ECO:0000256" key="8">
    <source>
        <dbReference type="ARBA" id="ARBA00032707"/>
    </source>
</evidence>
<feature type="domain" description="Phosphatidic acid phosphatase type 2/haloperoxidase" evidence="11">
    <location>
        <begin position="67"/>
        <end position="176"/>
    </location>
</feature>
<dbReference type="OrthoDB" id="9780507at2"/>
<evidence type="ECO:0000256" key="2">
    <source>
        <dbReference type="ARBA" id="ARBA00012374"/>
    </source>
</evidence>
<dbReference type="SUPFAM" id="SSF48317">
    <property type="entry name" value="Acid phosphatase/Vanadium-dependent haloperoxidase"/>
    <property type="match status" value="1"/>
</dbReference>
<gene>
    <name evidence="12" type="ORF">BFW38_07045</name>
</gene>
<dbReference type="EMBL" id="MDTQ01000001">
    <property type="protein sequence ID" value="ODC03338.1"/>
    <property type="molecule type" value="Genomic_DNA"/>
</dbReference>
<dbReference type="InterPro" id="IPR036938">
    <property type="entry name" value="PAP2/HPO_sf"/>
</dbReference>
<evidence type="ECO:0000256" key="6">
    <source>
        <dbReference type="ARBA" id="ARBA00022989"/>
    </source>
</evidence>
<evidence type="ECO:0000256" key="4">
    <source>
        <dbReference type="ARBA" id="ARBA00022692"/>
    </source>
</evidence>
<comment type="subcellular location">
    <subcellularLocation>
        <location evidence="1">Cell membrane</location>
        <topology evidence="1">Multi-pass membrane protein</topology>
    </subcellularLocation>
</comment>
<evidence type="ECO:0000256" key="1">
    <source>
        <dbReference type="ARBA" id="ARBA00004651"/>
    </source>
</evidence>
<keyword evidence="7 10" id="KW-0472">Membrane</keyword>
<keyword evidence="13" id="KW-1185">Reference proteome</keyword>
<dbReference type="PANTHER" id="PTHR14969:SF62">
    <property type="entry name" value="DECAPRENYLPHOSPHORYL-5-PHOSPHORIBOSE PHOSPHATASE RV3807C-RELATED"/>
    <property type="match status" value="1"/>
</dbReference>
<feature type="transmembrane region" description="Helical" evidence="10">
    <location>
        <begin position="161"/>
        <end position="185"/>
    </location>
</feature>
<name>A0A1E2V8J7_9GAMM</name>
<organism evidence="12 13">
    <name type="scientific">Terasakiispira papahanaumokuakeensis</name>
    <dbReference type="NCBI Taxonomy" id="197479"/>
    <lineage>
        <taxon>Bacteria</taxon>
        <taxon>Pseudomonadati</taxon>
        <taxon>Pseudomonadota</taxon>
        <taxon>Gammaproteobacteria</taxon>
        <taxon>Oceanospirillales</taxon>
        <taxon>Terasakiispira</taxon>
    </lineage>
</organism>
<dbReference type="EC" id="3.6.1.27" evidence="2"/>
<keyword evidence="5" id="KW-0378">Hydrolase</keyword>
<proteinExistence type="predicted"/>
<accession>A0A1E2V8J7</accession>
<keyword evidence="3" id="KW-1003">Cell membrane</keyword>
<dbReference type="InterPro" id="IPR000326">
    <property type="entry name" value="PAP2/HPO"/>
</dbReference>
<feature type="transmembrane region" description="Helical" evidence="10">
    <location>
        <begin position="39"/>
        <end position="59"/>
    </location>
</feature>
<evidence type="ECO:0000256" key="10">
    <source>
        <dbReference type="SAM" id="Phobius"/>
    </source>
</evidence>
<sequence>MDVNARILWRQKAESIDLALCRIIYRCGYRPLGIWSFRLISRLGDGLLWYLVMIALPLAYGQKGFVAGLHMVLTGAICTLIYKSLKHRTLRGRPFTRHSDIQCRMPPLDYFSFPSGHTLHACAFTVLLFEWAPLWGWAILPFTVLVALSRMILGLHYPSDVIAGAAIGVGLGSASLWLFIALPVFK</sequence>
<dbReference type="SMART" id="SM00014">
    <property type="entry name" value="acidPPc"/>
    <property type="match status" value="1"/>
</dbReference>
<dbReference type="CDD" id="cd01610">
    <property type="entry name" value="PAP2_like"/>
    <property type="match status" value="1"/>
</dbReference>
<reference evidence="12 13" key="1">
    <citation type="submission" date="2016-08" db="EMBL/GenBank/DDBJ databases">
        <authorList>
            <person name="Seilhamer J.J."/>
        </authorList>
    </citation>
    <scope>NUCLEOTIDE SEQUENCE [LARGE SCALE GENOMIC DNA]</scope>
    <source>
        <strain evidence="12 13">PH27A</strain>
    </source>
</reference>
<evidence type="ECO:0000313" key="12">
    <source>
        <dbReference type="EMBL" id="ODC03338.1"/>
    </source>
</evidence>
<dbReference type="Gene3D" id="1.20.144.10">
    <property type="entry name" value="Phosphatidic acid phosphatase type 2/haloperoxidase"/>
    <property type="match status" value="1"/>
</dbReference>
<evidence type="ECO:0000256" key="5">
    <source>
        <dbReference type="ARBA" id="ARBA00022801"/>
    </source>
</evidence>